<proteinExistence type="predicted"/>
<name>A0ABX6D9M3_9BACI</name>
<evidence type="ECO:0000313" key="2">
    <source>
        <dbReference type="Proteomes" id="UP000373269"/>
    </source>
</evidence>
<evidence type="ECO:0000313" key="1">
    <source>
        <dbReference type="EMBL" id="QGG51447.1"/>
    </source>
</evidence>
<accession>A0ABX6D9M3</accession>
<dbReference type="InterPro" id="IPR013783">
    <property type="entry name" value="Ig-like_fold"/>
</dbReference>
<dbReference type="EMBL" id="CP045835">
    <property type="protein sequence ID" value="QGG51447.1"/>
    <property type="molecule type" value="Genomic_DNA"/>
</dbReference>
<sequence>MAIFSLLLVAFGKQLKFKGGRLFDGDIGVTRNLTDGVPHTLKIWAQDSDGGQSTIVERAFYVVPNRPPVLTIDTVQPSGIINTDKFAISGTASDPDDNDMKASYRLNGGNSVALEIIEGKWAFDITLAQLQVGQNTIVVELMDSYDFKVSKTIKLNKSEVKTPILQSVARYKISPPKGSAKGVLLWIQRDEALDLTVDLSMTLKGEQETYVPLTATHTVPVYEGVIEDEFYYETQEPKDNIILKLTTTRDNIKVNNKIYLIMGVLE</sequence>
<gene>
    <name evidence="1" type="ORF">GDS87_10960</name>
</gene>
<reference evidence="1 2" key="1">
    <citation type="submission" date="2019-11" db="EMBL/GenBank/DDBJ databases">
        <title>Whole Genome Sequencing and Comparative Genomic Analyses of Lysinibacillus pakistanensis LZH-9, a Halotolerant Strain with Excellent COD Removal Capability.</title>
        <authorList>
            <person name="Zhou H."/>
        </authorList>
    </citation>
    <scope>NUCLEOTIDE SEQUENCE [LARGE SCALE GENOMIC DNA]</scope>
    <source>
        <strain evidence="1 2">LZH-9</strain>
    </source>
</reference>
<protein>
    <submittedName>
        <fullName evidence="1">Uncharacterized protein</fullName>
    </submittedName>
</protein>
<keyword evidence="2" id="KW-1185">Reference proteome</keyword>
<dbReference type="Gene3D" id="2.60.40.10">
    <property type="entry name" value="Immunoglobulins"/>
    <property type="match status" value="1"/>
</dbReference>
<dbReference type="Proteomes" id="UP000373269">
    <property type="component" value="Chromosome"/>
</dbReference>
<organism evidence="1 2">
    <name type="scientific">Lysinibacillus pakistanensis</name>
    <dbReference type="NCBI Taxonomy" id="759811"/>
    <lineage>
        <taxon>Bacteria</taxon>
        <taxon>Bacillati</taxon>
        <taxon>Bacillota</taxon>
        <taxon>Bacilli</taxon>
        <taxon>Bacillales</taxon>
        <taxon>Bacillaceae</taxon>
        <taxon>Lysinibacillus</taxon>
    </lineage>
</organism>